<accession>A0A671Q5M6</accession>
<keyword evidence="7 12" id="KW-0106">Calcium</keyword>
<dbReference type="AlphaFoldDB" id="A0A671Q5M6"/>
<evidence type="ECO:0000256" key="6">
    <source>
        <dbReference type="ARBA" id="ARBA00022737"/>
    </source>
</evidence>
<reference evidence="16" key="2">
    <citation type="submission" date="2025-09" db="UniProtKB">
        <authorList>
            <consortium name="Ensembl"/>
        </authorList>
    </citation>
    <scope>IDENTIFICATION</scope>
</reference>
<feature type="transmembrane region" description="Helical" evidence="13">
    <location>
        <begin position="683"/>
        <end position="708"/>
    </location>
</feature>
<evidence type="ECO:0000256" key="1">
    <source>
        <dbReference type="ARBA" id="ARBA00003436"/>
    </source>
</evidence>
<keyword evidence="9 13" id="KW-1133">Transmembrane helix</keyword>
<evidence type="ECO:0000259" key="15">
    <source>
        <dbReference type="PROSITE" id="PS50268"/>
    </source>
</evidence>
<dbReference type="FunFam" id="2.60.40.60:FF:000006">
    <property type="entry name" value="Protocadherin alpha 2"/>
    <property type="match status" value="1"/>
</dbReference>
<evidence type="ECO:0000313" key="17">
    <source>
        <dbReference type="Proteomes" id="UP000472260"/>
    </source>
</evidence>
<keyword evidence="10 13" id="KW-0472">Membrane</keyword>
<feature type="domain" description="Cadherin" evidence="15">
    <location>
        <begin position="129"/>
        <end position="237"/>
    </location>
</feature>
<keyword evidence="8" id="KW-0130">Cell adhesion</keyword>
<evidence type="ECO:0000256" key="5">
    <source>
        <dbReference type="ARBA" id="ARBA00022729"/>
    </source>
</evidence>
<evidence type="ECO:0000256" key="12">
    <source>
        <dbReference type="PROSITE-ProRule" id="PRU00043"/>
    </source>
</evidence>
<dbReference type="InterPro" id="IPR020894">
    <property type="entry name" value="Cadherin_CS"/>
</dbReference>
<dbReference type="PANTHER" id="PTHR24028">
    <property type="entry name" value="CADHERIN-87A"/>
    <property type="match status" value="1"/>
</dbReference>
<dbReference type="PROSITE" id="PS00232">
    <property type="entry name" value="CADHERIN_1"/>
    <property type="match status" value="3"/>
</dbReference>
<keyword evidence="4 13" id="KW-0812">Transmembrane</keyword>
<dbReference type="InterPro" id="IPR050174">
    <property type="entry name" value="Protocadherin/Cadherin-CA"/>
</dbReference>
<sequence length="814" mass="89978">MAGPDAMIRYSVLSLTLLIQIARGQVSYSIPEELIKGSMVGNIAQDLGLDLQRLKSGKARIFTRDSTQYIELNRNTGLLLIREKMDRESLCAKTTPCALHLQMILENPMELYTITIEITDINDNAPSFQKKDFRFEISESAVAGAGFMLGRAFDPDVGSNALQSYSLKPSEQFRLGLHNQADGSKNVEMILQRPLDRETQSSFTLLLEAFDGGDPVLSGTVQIHITVLDINDNAPVFMQKVYKTTITENAPKGTVLTVVSASDADEGSNSVVTYYISDTMDSNVADVFLVKEQTGELILNGHVDFEKVSHFELNIQAKDQGGLLNACKVIIAVLDINDNSPSIQILSSSHSIPEDSKSGTVVAMLNVDDLDSGVNGQVQCIINENIPFAITSQSSFFSLQTEQELDREREAEYNISVICTDEGVPALSSNVSLRLQISDVNDNAPVFEKSHYEACVLENNTPGLSIVTVIATSDADWNQNARVSYILEDSTVNGVSVSSYVSVQPDSGLITAVRSFDYEQLKDFHFWVKAQDGSAPPLSSNVTVKIIIQDQNDNAPQVLYPVQTGASVVAEIVPRAADVGYLVTKVVAVDVDSGQNAWLSYKLQKATDRALFEVGLQNGEIRTVRQVTDKDAVKQKLTVVVEDNGQPSRSAVVFINVAVADSFPEMLSELTDFTHEKQYDDNLTFYLVLALAAVSFLFITCMVVIISVKIYRWRQSRFLYQSSLPVIPYYPPHYADTGVTGTLPHGYNYEVCMTTDSRKSDCKFSTLGGQNVLVVERSFAETMQHTIKEDKDRSLLSSFLKQMRRFVLTWIKRT</sequence>
<dbReference type="InterPro" id="IPR002126">
    <property type="entry name" value="Cadherin-like_dom"/>
</dbReference>
<feature type="chain" id="PRO_5025517474" description="Cadherin domain-containing protein" evidence="14">
    <location>
        <begin position="25"/>
        <end position="814"/>
    </location>
</feature>
<keyword evidence="5 14" id="KW-0732">Signal</keyword>
<dbReference type="FunFam" id="2.60.40.60:FF:000129">
    <property type="entry name" value="protocadherin alpha-C2 isoform X1"/>
    <property type="match status" value="1"/>
</dbReference>
<evidence type="ECO:0000256" key="10">
    <source>
        <dbReference type="ARBA" id="ARBA00023136"/>
    </source>
</evidence>
<proteinExistence type="predicted"/>
<reference evidence="16" key="1">
    <citation type="submission" date="2025-08" db="UniProtKB">
        <authorList>
            <consortium name="Ensembl"/>
        </authorList>
    </citation>
    <scope>IDENTIFICATION</scope>
</reference>
<evidence type="ECO:0000256" key="13">
    <source>
        <dbReference type="SAM" id="Phobius"/>
    </source>
</evidence>
<dbReference type="GO" id="GO:0005509">
    <property type="term" value="F:calcium ion binding"/>
    <property type="evidence" value="ECO:0007669"/>
    <property type="project" value="UniProtKB-UniRule"/>
</dbReference>
<dbReference type="SUPFAM" id="SSF49313">
    <property type="entry name" value="Cadherin-like"/>
    <property type="match status" value="6"/>
</dbReference>
<dbReference type="CDD" id="cd11304">
    <property type="entry name" value="Cadherin_repeat"/>
    <property type="match status" value="5"/>
</dbReference>
<protein>
    <recommendedName>
        <fullName evidence="15">Cadherin domain-containing protein</fullName>
    </recommendedName>
</protein>
<evidence type="ECO:0000256" key="9">
    <source>
        <dbReference type="ARBA" id="ARBA00022989"/>
    </source>
</evidence>
<feature type="domain" description="Cadherin" evidence="15">
    <location>
        <begin position="238"/>
        <end position="343"/>
    </location>
</feature>
<comment type="subcellular location">
    <subcellularLocation>
        <location evidence="2">Cell membrane</location>
        <topology evidence="2">Single-pass type I membrane protein</topology>
    </subcellularLocation>
</comment>
<feature type="signal peptide" evidence="14">
    <location>
        <begin position="1"/>
        <end position="24"/>
    </location>
</feature>
<dbReference type="Proteomes" id="UP000472260">
    <property type="component" value="Unassembled WGS sequence"/>
</dbReference>
<evidence type="ECO:0000313" key="16">
    <source>
        <dbReference type="Ensembl" id="ENSSANP00000065839.1"/>
    </source>
</evidence>
<dbReference type="GO" id="GO:0009653">
    <property type="term" value="P:anatomical structure morphogenesis"/>
    <property type="evidence" value="ECO:0007669"/>
    <property type="project" value="UniProtKB-ARBA"/>
</dbReference>
<dbReference type="Gene3D" id="2.60.40.60">
    <property type="entry name" value="Cadherins"/>
    <property type="match status" value="6"/>
</dbReference>
<dbReference type="FunFam" id="2.60.40.60:FF:000007">
    <property type="entry name" value="Protocadherin alpha 2"/>
    <property type="match status" value="1"/>
</dbReference>
<feature type="domain" description="Cadherin" evidence="15">
    <location>
        <begin position="448"/>
        <end position="558"/>
    </location>
</feature>
<dbReference type="PANTHER" id="PTHR24028:SF296">
    <property type="entry name" value="PROTOCADHERIN 1 GAMMA 11 PRECURSOR-RELATED"/>
    <property type="match status" value="1"/>
</dbReference>
<feature type="domain" description="Cadherin" evidence="15">
    <location>
        <begin position="351"/>
        <end position="447"/>
    </location>
</feature>
<organism evidence="16 17">
    <name type="scientific">Sinocyclocheilus anshuiensis</name>
    <dbReference type="NCBI Taxonomy" id="1608454"/>
    <lineage>
        <taxon>Eukaryota</taxon>
        <taxon>Metazoa</taxon>
        <taxon>Chordata</taxon>
        <taxon>Craniata</taxon>
        <taxon>Vertebrata</taxon>
        <taxon>Euteleostomi</taxon>
        <taxon>Actinopterygii</taxon>
        <taxon>Neopterygii</taxon>
        <taxon>Teleostei</taxon>
        <taxon>Ostariophysi</taxon>
        <taxon>Cypriniformes</taxon>
        <taxon>Cyprinidae</taxon>
        <taxon>Cyprininae</taxon>
        <taxon>Sinocyclocheilus</taxon>
    </lineage>
</organism>
<evidence type="ECO:0000256" key="7">
    <source>
        <dbReference type="ARBA" id="ARBA00022837"/>
    </source>
</evidence>
<dbReference type="Pfam" id="PF00028">
    <property type="entry name" value="Cadherin"/>
    <property type="match status" value="5"/>
</dbReference>
<dbReference type="Pfam" id="PF16492">
    <property type="entry name" value="Cadherin_C_2"/>
    <property type="match status" value="1"/>
</dbReference>
<name>A0A671Q5M6_9TELE</name>
<keyword evidence="11" id="KW-0325">Glycoprotein</keyword>
<evidence type="ECO:0000256" key="8">
    <source>
        <dbReference type="ARBA" id="ARBA00022889"/>
    </source>
</evidence>
<evidence type="ECO:0000256" key="4">
    <source>
        <dbReference type="ARBA" id="ARBA00022692"/>
    </source>
</evidence>
<dbReference type="Ensembl" id="ENSSANT00000069988.1">
    <property type="protein sequence ID" value="ENSSANP00000065839.1"/>
    <property type="gene ID" value="ENSSANG00000032824.1"/>
</dbReference>
<keyword evidence="3" id="KW-1003">Cell membrane</keyword>
<evidence type="ECO:0000256" key="14">
    <source>
        <dbReference type="SAM" id="SignalP"/>
    </source>
</evidence>
<dbReference type="FunFam" id="2.60.40.60:FF:000004">
    <property type="entry name" value="Protocadherin 1 gamma 2"/>
    <property type="match status" value="1"/>
</dbReference>
<dbReference type="InterPro" id="IPR013164">
    <property type="entry name" value="Cadherin_N"/>
</dbReference>
<comment type="function">
    <text evidence="1">Potential calcium-dependent cell-adhesion protein. May be involved in the establishment and maintenance of specific neuronal connections in the brain.</text>
</comment>
<dbReference type="FunFam" id="2.60.40.60:FF:000001">
    <property type="entry name" value="Protocadherin alpha 2"/>
    <property type="match status" value="1"/>
</dbReference>
<dbReference type="GO" id="GO:0007156">
    <property type="term" value="P:homophilic cell adhesion via plasma membrane adhesion molecules"/>
    <property type="evidence" value="ECO:0007669"/>
    <property type="project" value="InterPro"/>
</dbReference>
<dbReference type="SMART" id="SM00112">
    <property type="entry name" value="CA"/>
    <property type="match status" value="6"/>
</dbReference>
<dbReference type="PROSITE" id="PS50268">
    <property type="entry name" value="CADHERIN_2"/>
    <property type="match status" value="6"/>
</dbReference>
<dbReference type="PRINTS" id="PR00205">
    <property type="entry name" value="CADHERIN"/>
</dbReference>
<keyword evidence="17" id="KW-1185">Reference proteome</keyword>
<dbReference type="Pfam" id="PF08266">
    <property type="entry name" value="Cadherin_2"/>
    <property type="match status" value="1"/>
</dbReference>
<dbReference type="InterPro" id="IPR015919">
    <property type="entry name" value="Cadherin-like_sf"/>
</dbReference>
<dbReference type="FunFam" id="2.60.40.60:FF:000002">
    <property type="entry name" value="Protocadherin alpha 2"/>
    <property type="match status" value="1"/>
</dbReference>
<evidence type="ECO:0000256" key="3">
    <source>
        <dbReference type="ARBA" id="ARBA00022475"/>
    </source>
</evidence>
<dbReference type="GO" id="GO:0005886">
    <property type="term" value="C:plasma membrane"/>
    <property type="evidence" value="ECO:0007669"/>
    <property type="project" value="UniProtKB-SubCell"/>
</dbReference>
<feature type="domain" description="Cadherin" evidence="15">
    <location>
        <begin position="573"/>
        <end position="673"/>
    </location>
</feature>
<evidence type="ECO:0000256" key="11">
    <source>
        <dbReference type="ARBA" id="ARBA00023180"/>
    </source>
</evidence>
<dbReference type="InterPro" id="IPR032455">
    <property type="entry name" value="Cadherin_C"/>
</dbReference>
<evidence type="ECO:0000256" key="2">
    <source>
        <dbReference type="ARBA" id="ARBA00004251"/>
    </source>
</evidence>
<keyword evidence="6" id="KW-0677">Repeat</keyword>
<feature type="domain" description="Cadherin" evidence="15">
    <location>
        <begin position="65"/>
        <end position="128"/>
    </location>
</feature>